<dbReference type="Proteomes" id="UP000008237">
    <property type="component" value="Unassembled WGS sequence"/>
</dbReference>
<accession>E2BDC0</accession>
<dbReference type="InParanoid" id="E2BDC0"/>
<dbReference type="EMBL" id="GL447585">
    <property type="protein sequence ID" value="EFN86348.1"/>
    <property type="molecule type" value="Genomic_DNA"/>
</dbReference>
<organism evidence="3">
    <name type="scientific">Harpegnathos saltator</name>
    <name type="common">Jerdon's jumping ant</name>
    <dbReference type="NCBI Taxonomy" id="610380"/>
    <lineage>
        <taxon>Eukaryota</taxon>
        <taxon>Metazoa</taxon>
        <taxon>Ecdysozoa</taxon>
        <taxon>Arthropoda</taxon>
        <taxon>Hexapoda</taxon>
        <taxon>Insecta</taxon>
        <taxon>Pterygota</taxon>
        <taxon>Neoptera</taxon>
        <taxon>Endopterygota</taxon>
        <taxon>Hymenoptera</taxon>
        <taxon>Apocrita</taxon>
        <taxon>Aculeata</taxon>
        <taxon>Formicoidea</taxon>
        <taxon>Formicidae</taxon>
        <taxon>Ponerinae</taxon>
        <taxon>Ponerini</taxon>
        <taxon>Harpegnathos</taxon>
    </lineage>
</organism>
<dbReference type="AlphaFoldDB" id="E2BDC0"/>
<keyword evidence="3" id="KW-1185">Reference proteome</keyword>
<evidence type="ECO:0000313" key="2">
    <source>
        <dbReference type="EMBL" id="EFN86348.1"/>
    </source>
</evidence>
<reference evidence="2 3" key="1">
    <citation type="journal article" date="2010" name="Science">
        <title>Genomic comparison of the ants Camponotus floridanus and Harpegnathos saltator.</title>
        <authorList>
            <person name="Bonasio R."/>
            <person name="Zhang G."/>
            <person name="Ye C."/>
            <person name="Mutti N.S."/>
            <person name="Fang X."/>
            <person name="Qin N."/>
            <person name="Donahue G."/>
            <person name="Yang P."/>
            <person name="Li Q."/>
            <person name="Li C."/>
            <person name="Zhang P."/>
            <person name="Huang Z."/>
            <person name="Berger S.L."/>
            <person name="Reinberg D."/>
            <person name="Wang J."/>
            <person name="Liebig J."/>
        </authorList>
    </citation>
    <scope>NUCLEOTIDE SEQUENCE [LARGE SCALE GENOMIC DNA]</scope>
    <source>
        <strain evidence="2 3">R22 G/1</strain>
    </source>
</reference>
<evidence type="ECO:0000313" key="3">
    <source>
        <dbReference type="Proteomes" id="UP000008237"/>
    </source>
</evidence>
<keyword evidence="1" id="KW-0472">Membrane</keyword>
<name>E2BDC0_HARSA</name>
<keyword evidence="1" id="KW-1133">Transmembrane helix</keyword>
<proteinExistence type="predicted"/>
<dbReference type="OMA" id="CNIEATA"/>
<sequence>MRLAQRIELSGCTKAAPFALRPFAGLFNPYPYGCSVLCNHPADCEAKEVVRRAKDTWATEGKALLLPEEMEMIRTSLMAVAGGGGGGEAAGNVGGGDGCNIEATAVPEELFRKYTETDSRPPTPAPTLASGPALTNRAATQEDLPATCNPRERTTLVLDLRAANSQHHQVVGRHVYIYIYIYLSLFLSLSLSFSLRACGLRMYLEDPI</sequence>
<feature type="transmembrane region" description="Helical" evidence="1">
    <location>
        <begin position="175"/>
        <end position="195"/>
    </location>
</feature>
<gene>
    <name evidence="2" type="ORF">EAI_15616</name>
</gene>
<evidence type="ECO:0000256" key="1">
    <source>
        <dbReference type="SAM" id="Phobius"/>
    </source>
</evidence>
<protein>
    <submittedName>
        <fullName evidence="2">Uncharacterized protein</fullName>
    </submittedName>
</protein>
<keyword evidence="1" id="KW-0812">Transmembrane</keyword>
<dbReference type="OrthoDB" id="10021598at2759"/>